<feature type="compositionally biased region" description="Low complexity" evidence="1">
    <location>
        <begin position="163"/>
        <end position="176"/>
    </location>
</feature>
<gene>
    <name evidence="2" type="ORF">Anapl_14397</name>
</gene>
<proteinExistence type="predicted"/>
<dbReference type="AlphaFoldDB" id="R0KXM9"/>
<accession>R0KXM9</accession>
<feature type="region of interest" description="Disordered" evidence="1">
    <location>
        <begin position="147"/>
        <end position="176"/>
    </location>
</feature>
<dbReference type="EMBL" id="KB745283">
    <property type="protein sequence ID" value="EOA93909.1"/>
    <property type="molecule type" value="Genomic_DNA"/>
</dbReference>
<reference evidence="3" key="1">
    <citation type="journal article" date="2013" name="Nat. Genet.">
        <title>The duck genome and transcriptome provide insight into an avian influenza virus reservoir species.</title>
        <authorList>
            <person name="Huang Y."/>
            <person name="Li Y."/>
            <person name="Burt D.W."/>
            <person name="Chen H."/>
            <person name="Zhang Y."/>
            <person name="Qian W."/>
            <person name="Kim H."/>
            <person name="Gan S."/>
            <person name="Zhao Y."/>
            <person name="Li J."/>
            <person name="Yi K."/>
            <person name="Feng H."/>
            <person name="Zhu P."/>
            <person name="Li B."/>
            <person name="Liu Q."/>
            <person name="Fairley S."/>
            <person name="Magor K.E."/>
            <person name="Du Z."/>
            <person name="Hu X."/>
            <person name="Goodman L."/>
            <person name="Tafer H."/>
            <person name="Vignal A."/>
            <person name="Lee T."/>
            <person name="Kim K.W."/>
            <person name="Sheng Z."/>
            <person name="An Y."/>
            <person name="Searle S."/>
            <person name="Herrero J."/>
            <person name="Groenen M.A."/>
            <person name="Crooijmans R.P."/>
            <person name="Faraut T."/>
            <person name="Cai Q."/>
            <person name="Webster R.G."/>
            <person name="Aldridge J.R."/>
            <person name="Warren W.C."/>
            <person name="Bartschat S."/>
            <person name="Kehr S."/>
            <person name="Marz M."/>
            <person name="Stadler P.F."/>
            <person name="Smith J."/>
            <person name="Kraus R.H."/>
            <person name="Zhao Y."/>
            <person name="Ren L."/>
            <person name="Fei J."/>
            <person name="Morisson M."/>
            <person name="Kaiser P."/>
            <person name="Griffin D.K."/>
            <person name="Rao M."/>
            <person name="Pitel F."/>
            <person name="Wang J."/>
            <person name="Li N."/>
        </authorList>
    </citation>
    <scope>NUCLEOTIDE SEQUENCE [LARGE SCALE GENOMIC DNA]</scope>
</reference>
<keyword evidence="3" id="KW-1185">Reference proteome</keyword>
<organism evidence="2 3">
    <name type="scientific">Anas platyrhynchos</name>
    <name type="common">Mallard</name>
    <name type="synonym">Anas boschas</name>
    <dbReference type="NCBI Taxonomy" id="8839"/>
    <lineage>
        <taxon>Eukaryota</taxon>
        <taxon>Metazoa</taxon>
        <taxon>Chordata</taxon>
        <taxon>Craniata</taxon>
        <taxon>Vertebrata</taxon>
        <taxon>Euteleostomi</taxon>
        <taxon>Archelosauria</taxon>
        <taxon>Archosauria</taxon>
        <taxon>Dinosauria</taxon>
        <taxon>Saurischia</taxon>
        <taxon>Theropoda</taxon>
        <taxon>Coelurosauria</taxon>
        <taxon>Aves</taxon>
        <taxon>Neognathae</taxon>
        <taxon>Galloanserae</taxon>
        <taxon>Anseriformes</taxon>
        <taxon>Anatidae</taxon>
        <taxon>Anatinae</taxon>
        <taxon>Anas</taxon>
    </lineage>
</organism>
<sequence length="176" mass="18573">MGLFRDILSRGSGLVQQRITCSLSRCNIIPLAGYRQAEPHPIWLHEISSDAKSLPSASGTICIQGPIAPPCTTEMQKVQTVGANLHLSRAAPGHAALSQLAPGFVAMQLFAPSSCSELRRGPAETHLPGLVAVWSNLLVQRGMLTGQKPTSTPYNHRPCTQPNAANASASSASGKK</sequence>
<protein>
    <submittedName>
        <fullName evidence="2">Uncharacterized protein</fullName>
    </submittedName>
</protein>
<evidence type="ECO:0000313" key="3">
    <source>
        <dbReference type="Proteomes" id="UP000296049"/>
    </source>
</evidence>
<name>R0KXM9_ANAPL</name>
<dbReference type="Proteomes" id="UP000296049">
    <property type="component" value="Unassembled WGS sequence"/>
</dbReference>
<evidence type="ECO:0000256" key="1">
    <source>
        <dbReference type="SAM" id="MobiDB-lite"/>
    </source>
</evidence>
<feature type="compositionally biased region" description="Polar residues" evidence="1">
    <location>
        <begin position="147"/>
        <end position="162"/>
    </location>
</feature>
<evidence type="ECO:0000313" key="2">
    <source>
        <dbReference type="EMBL" id="EOA93909.1"/>
    </source>
</evidence>